<proteinExistence type="predicted"/>
<dbReference type="AlphaFoldDB" id="A0AAW2J9W9"/>
<name>A0AAW2J9W9_SESRA</name>
<accession>A0AAW2J9W9</accession>
<dbReference type="EMBL" id="JACGWJ010000560">
    <property type="protein sequence ID" value="KAL0291152.1"/>
    <property type="molecule type" value="Genomic_DNA"/>
</dbReference>
<gene>
    <name evidence="1" type="ORF">Sradi_7032900</name>
</gene>
<evidence type="ECO:0000313" key="1">
    <source>
        <dbReference type="EMBL" id="KAL0291152.1"/>
    </source>
</evidence>
<comment type="caution">
    <text evidence="1">The sequence shown here is derived from an EMBL/GenBank/DDBJ whole genome shotgun (WGS) entry which is preliminary data.</text>
</comment>
<reference evidence="1" key="2">
    <citation type="journal article" date="2024" name="Plant">
        <title>Genomic evolution and insights into agronomic trait innovations of Sesamum species.</title>
        <authorList>
            <person name="Miao H."/>
            <person name="Wang L."/>
            <person name="Qu L."/>
            <person name="Liu H."/>
            <person name="Sun Y."/>
            <person name="Le M."/>
            <person name="Wang Q."/>
            <person name="Wei S."/>
            <person name="Zheng Y."/>
            <person name="Lin W."/>
            <person name="Duan Y."/>
            <person name="Cao H."/>
            <person name="Xiong S."/>
            <person name="Wang X."/>
            <person name="Wei L."/>
            <person name="Li C."/>
            <person name="Ma Q."/>
            <person name="Ju M."/>
            <person name="Zhao R."/>
            <person name="Li G."/>
            <person name="Mu C."/>
            <person name="Tian Q."/>
            <person name="Mei H."/>
            <person name="Zhang T."/>
            <person name="Gao T."/>
            <person name="Zhang H."/>
        </authorList>
    </citation>
    <scope>NUCLEOTIDE SEQUENCE</scope>
    <source>
        <strain evidence="1">G02</strain>
    </source>
</reference>
<organism evidence="1">
    <name type="scientific">Sesamum radiatum</name>
    <name type="common">Black benniseed</name>
    <dbReference type="NCBI Taxonomy" id="300843"/>
    <lineage>
        <taxon>Eukaryota</taxon>
        <taxon>Viridiplantae</taxon>
        <taxon>Streptophyta</taxon>
        <taxon>Embryophyta</taxon>
        <taxon>Tracheophyta</taxon>
        <taxon>Spermatophyta</taxon>
        <taxon>Magnoliopsida</taxon>
        <taxon>eudicotyledons</taxon>
        <taxon>Gunneridae</taxon>
        <taxon>Pentapetalae</taxon>
        <taxon>asterids</taxon>
        <taxon>lamiids</taxon>
        <taxon>Lamiales</taxon>
        <taxon>Pedaliaceae</taxon>
        <taxon>Sesamum</taxon>
    </lineage>
</organism>
<protein>
    <submittedName>
        <fullName evidence="1">Uncharacterized protein</fullName>
    </submittedName>
</protein>
<sequence>MLEEKKGKGKAVAITTCAPNALVLPVGMGNGKGKAQISQLSKTNDICMHFQEKGHWKRKYTQILFNQDMFVVEVNMITNSASWVLHTGCGAHICNDLQVLQKSRRLTKDEMILRGR</sequence>
<reference evidence="1" key="1">
    <citation type="submission" date="2020-06" db="EMBL/GenBank/DDBJ databases">
        <authorList>
            <person name="Li T."/>
            <person name="Hu X."/>
            <person name="Zhang T."/>
            <person name="Song X."/>
            <person name="Zhang H."/>
            <person name="Dai N."/>
            <person name="Sheng W."/>
            <person name="Hou X."/>
            <person name="Wei L."/>
        </authorList>
    </citation>
    <scope>NUCLEOTIDE SEQUENCE</scope>
    <source>
        <strain evidence="1">G02</strain>
        <tissue evidence="1">Leaf</tissue>
    </source>
</reference>